<gene>
    <name evidence="2" type="ORF">ACA1_195210</name>
</gene>
<evidence type="ECO:0000313" key="2">
    <source>
        <dbReference type="EMBL" id="ELR20439.1"/>
    </source>
</evidence>
<sequence length="324" mass="35127">MGNAQGIERRIHDEAAHYEGDLCFVSFGAGGCFGRQQPATSGRVEHNDDDDRGSAEWERSRGLDEPIKGKMARKPPSATKMKRPCLVSCSLGNCMAPTRSIDDDDDDQDAHHRGREASQGESIFSCGFARIGCLGTPAWLNPAPWPRRPEVGSEELQRRVEADLAHLKARQATQHRHEMEKIATTKKTKKTKKGERESGDVEISGPHLETFRRTTDHFISAHLAMCPDPRARVKLDSGENARVVSLEASAPPPPSTDGPWDDLDSDEASDRDRDDEAPSLRAPPPVPGGADSRGRPAAPVPDAKDGLPAPSHLPPPPPPPSPAP</sequence>
<feature type="region of interest" description="Disordered" evidence="1">
    <location>
        <begin position="100"/>
        <end position="119"/>
    </location>
</feature>
<evidence type="ECO:0000256" key="1">
    <source>
        <dbReference type="SAM" id="MobiDB-lite"/>
    </source>
</evidence>
<dbReference type="KEGG" id="acan:ACA1_195210"/>
<dbReference type="RefSeq" id="XP_004367464.1">
    <property type="nucleotide sequence ID" value="XM_004367407.1"/>
</dbReference>
<feature type="region of interest" description="Disordered" evidence="1">
    <location>
        <begin position="245"/>
        <end position="324"/>
    </location>
</feature>
<keyword evidence="3" id="KW-1185">Reference proteome</keyword>
<dbReference type="VEuPathDB" id="AmoebaDB:ACA1_195210"/>
<dbReference type="AlphaFoldDB" id="L8H4H3"/>
<feature type="compositionally biased region" description="Basic residues" evidence="1">
    <location>
        <begin position="184"/>
        <end position="193"/>
    </location>
</feature>
<feature type="region of interest" description="Disordered" evidence="1">
    <location>
        <begin position="169"/>
        <end position="203"/>
    </location>
</feature>
<dbReference type="GeneID" id="14921295"/>
<feature type="region of interest" description="Disordered" evidence="1">
    <location>
        <begin position="35"/>
        <end position="79"/>
    </location>
</feature>
<protein>
    <submittedName>
        <fullName evidence="2">Uncharacterized protein</fullName>
    </submittedName>
</protein>
<name>L8H4H3_ACACF</name>
<dbReference type="Proteomes" id="UP000011083">
    <property type="component" value="Unassembled WGS sequence"/>
</dbReference>
<feature type="compositionally biased region" description="Basic and acidic residues" evidence="1">
    <location>
        <begin position="52"/>
        <end position="68"/>
    </location>
</feature>
<organism evidence="2 3">
    <name type="scientific">Acanthamoeba castellanii (strain ATCC 30010 / Neff)</name>
    <dbReference type="NCBI Taxonomy" id="1257118"/>
    <lineage>
        <taxon>Eukaryota</taxon>
        <taxon>Amoebozoa</taxon>
        <taxon>Discosea</taxon>
        <taxon>Longamoebia</taxon>
        <taxon>Centramoebida</taxon>
        <taxon>Acanthamoebidae</taxon>
        <taxon>Acanthamoeba</taxon>
    </lineage>
</organism>
<dbReference type="EMBL" id="KB007917">
    <property type="protein sequence ID" value="ELR20439.1"/>
    <property type="molecule type" value="Genomic_DNA"/>
</dbReference>
<feature type="compositionally biased region" description="Pro residues" evidence="1">
    <location>
        <begin position="311"/>
        <end position="324"/>
    </location>
</feature>
<feature type="compositionally biased region" description="Basic and acidic residues" evidence="1">
    <location>
        <begin position="268"/>
        <end position="278"/>
    </location>
</feature>
<proteinExistence type="predicted"/>
<feature type="compositionally biased region" description="Basic and acidic residues" evidence="1">
    <location>
        <begin position="109"/>
        <end position="118"/>
    </location>
</feature>
<evidence type="ECO:0000313" key="3">
    <source>
        <dbReference type="Proteomes" id="UP000011083"/>
    </source>
</evidence>
<accession>L8H4H3</accession>
<reference evidence="2 3" key="1">
    <citation type="journal article" date="2013" name="Genome Biol.">
        <title>Genome of Acanthamoeba castellanii highlights extensive lateral gene transfer and early evolution of tyrosine kinase signaling.</title>
        <authorList>
            <person name="Clarke M."/>
            <person name="Lohan A.J."/>
            <person name="Liu B."/>
            <person name="Lagkouvardos I."/>
            <person name="Roy S."/>
            <person name="Zafar N."/>
            <person name="Bertelli C."/>
            <person name="Schilde C."/>
            <person name="Kianianmomeni A."/>
            <person name="Burglin T.R."/>
            <person name="Frech C."/>
            <person name="Turcotte B."/>
            <person name="Kopec K.O."/>
            <person name="Synnott J.M."/>
            <person name="Choo C."/>
            <person name="Paponov I."/>
            <person name="Finkler A."/>
            <person name="Soon Heng Tan C."/>
            <person name="Hutchins A.P."/>
            <person name="Weinmeier T."/>
            <person name="Rattei T."/>
            <person name="Chu J.S."/>
            <person name="Gimenez G."/>
            <person name="Irimia M."/>
            <person name="Rigden D.J."/>
            <person name="Fitzpatrick D.A."/>
            <person name="Lorenzo-Morales J."/>
            <person name="Bateman A."/>
            <person name="Chiu C.H."/>
            <person name="Tang P."/>
            <person name="Hegemann P."/>
            <person name="Fromm H."/>
            <person name="Raoult D."/>
            <person name="Greub G."/>
            <person name="Miranda-Saavedra D."/>
            <person name="Chen N."/>
            <person name="Nash P."/>
            <person name="Ginger M.L."/>
            <person name="Horn M."/>
            <person name="Schaap P."/>
            <person name="Caler L."/>
            <person name="Loftus B."/>
        </authorList>
    </citation>
    <scope>NUCLEOTIDE SEQUENCE [LARGE SCALE GENOMIC DNA]</scope>
    <source>
        <strain evidence="2 3">Neff</strain>
    </source>
</reference>